<dbReference type="InterPro" id="IPR001173">
    <property type="entry name" value="Glyco_trans_2-like"/>
</dbReference>
<dbReference type="Pfam" id="PF00535">
    <property type="entry name" value="Glycos_transf_2"/>
    <property type="match status" value="1"/>
</dbReference>
<name>A0AAJ1QFG6_9FLAO</name>
<proteinExistence type="predicted"/>
<dbReference type="GO" id="GO:0016758">
    <property type="term" value="F:hexosyltransferase activity"/>
    <property type="evidence" value="ECO:0007669"/>
    <property type="project" value="UniProtKB-ARBA"/>
</dbReference>
<dbReference type="EMBL" id="JACAGJ010000005">
    <property type="protein sequence ID" value="MDM1073049.1"/>
    <property type="molecule type" value="Genomic_DNA"/>
</dbReference>
<feature type="domain" description="Glycosyltransferase 2-like" evidence="1">
    <location>
        <begin position="4"/>
        <end position="165"/>
    </location>
</feature>
<dbReference type="Gene3D" id="3.90.550.10">
    <property type="entry name" value="Spore Coat Polysaccharide Biosynthesis Protein SpsA, Chain A"/>
    <property type="match status" value="1"/>
</dbReference>
<evidence type="ECO:0000313" key="3">
    <source>
        <dbReference type="Proteomes" id="UP001170959"/>
    </source>
</evidence>
<reference evidence="2" key="2">
    <citation type="journal article" date="2022" name="Sci. Total Environ.">
        <title>Prevalence, transmission, and molecular epidemiology of tet(X)-positive bacteria among humans, animals, and environmental niches in China: An epidemiological, and genomic-based study.</title>
        <authorList>
            <person name="Dong N."/>
            <person name="Zeng Y."/>
            <person name="Cai C."/>
            <person name="Sun C."/>
            <person name="Lu J."/>
            <person name="Liu C."/>
            <person name="Zhou H."/>
            <person name="Sun Q."/>
            <person name="Shu L."/>
            <person name="Wang H."/>
            <person name="Wang Y."/>
            <person name="Wang S."/>
            <person name="Wu C."/>
            <person name="Chan E.W."/>
            <person name="Chen G."/>
            <person name="Shen Z."/>
            <person name="Chen S."/>
            <person name="Zhang R."/>
        </authorList>
    </citation>
    <scope>NUCLEOTIDE SEQUENCE</scope>
    <source>
        <strain evidence="2">R655-4</strain>
    </source>
</reference>
<gene>
    <name evidence="2" type="ORF">HX001_11200</name>
</gene>
<comment type="caution">
    <text evidence="2">The sequence shown here is derived from an EMBL/GenBank/DDBJ whole genome shotgun (WGS) entry which is preliminary data.</text>
</comment>
<dbReference type="PANTHER" id="PTHR22916">
    <property type="entry name" value="GLYCOSYLTRANSFERASE"/>
    <property type="match status" value="1"/>
</dbReference>
<organism evidence="2 3">
    <name type="scientific">Empedobacter brevis</name>
    <dbReference type="NCBI Taxonomy" id="247"/>
    <lineage>
        <taxon>Bacteria</taxon>
        <taxon>Pseudomonadati</taxon>
        <taxon>Bacteroidota</taxon>
        <taxon>Flavobacteriia</taxon>
        <taxon>Flavobacteriales</taxon>
        <taxon>Weeksellaceae</taxon>
        <taxon>Empedobacter</taxon>
    </lineage>
</organism>
<evidence type="ECO:0000313" key="2">
    <source>
        <dbReference type="EMBL" id="MDM1073049.1"/>
    </source>
</evidence>
<dbReference type="AlphaFoldDB" id="A0AAJ1QFG6"/>
<sequence length="270" mass="32056">MTFSILIAHYNNWNYFQECYQSILKQTYQDYEIIIVDDCSTDNSYERLVELSKQNNKIKLFRNSENKKVGFTKRRCVEEASGELCGFVDPDDKISETALQEIIDTYKLNPDVIATYSKIQLINSNSNDIGEFKLTRKIKNDQKTFFNVNFEVAHFFTFKREVYKKTEGINVRLTSAVDQDLYLKLYEVGHFKYIDSCQYLYRIHDKGVSQDKSKKNILNTNWHNVLLDSCHRRKIESLYGENIDEIENLPRHIFAKENTFYKKLIRRFSC</sequence>
<dbReference type="PANTHER" id="PTHR22916:SF3">
    <property type="entry name" value="UDP-GLCNAC:BETAGAL BETA-1,3-N-ACETYLGLUCOSAMINYLTRANSFERASE-LIKE PROTEIN 1"/>
    <property type="match status" value="1"/>
</dbReference>
<dbReference type="Proteomes" id="UP001170959">
    <property type="component" value="Unassembled WGS sequence"/>
</dbReference>
<accession>A0AAJ1QFG6</accession>
<dbReference type="SUPFAM" id="SSF53448">
    <property type="entry name" value="Nucleotide-diphospho-sugar transferases"/>
    <property type="match status" value="1"/>
</dbReference>
<evidence type="ECO:0000259" key="1">
    <source>
        <dbReference type="Pfam" id="PF00535"/>
    </source>
</evidence>
<dbReference type="CDD" id="cd00761">
    <property type="entry name" value="Glyco_tranf_GTA_type"/>
    <property type="match status" value="1"/>
</dbReference>
<protein>
    <submittedName>
        <fullName evidence="2">Glycosyltransferase family 2 protein</fullName>
    </submittedName>
</protein>
<reference evidence="2" key="1">
    <citation type="submission" date="2020-06" db="EMBL/GenBank/DDBJ databases">
        <authorList>
            <person name="Dong N."/>
        </authorList>
    </citation>
    <scope>NUCLEOTIDE SEQUENCE</scope>
    <source>
        <strain evidence="2">R655-4</strain>
    </source>
</reference>
<dbReference type="InterPro" id="IPR029044">
    <property type="entry name" value="Nucleotide-diphossugar_trans"/>
</dbReference>
<dbReference type="RefSeq" id="WP_286493778.1">
    <property type="nucleotide sequence ID" value="NZ_JACAGJ010000005.1"/>
</dbReference>